<dbReference type="GO" id="GO:0000976">
    <property type="term" value="F:transcription cis-regulatory region binding"/>
    <property type="evidence" value="ECO:0007669"/>
    <property type="project" value="TreeGrafter"/>
</dbReference>
<dbReference type="Gene3D" id="4.10.280.10">
    <property type="entry name" value="Helix-loop-helix DNA-binding domain"/>
    <property type="match status" value="1"/>
</dbReference>
<keyword evidence="4" id="KW-0804">Transcription</keyword>
<evidence type="ECO:0000259" key="7">
    <source>
        <dbReference type="PROSITE" id="PS50888"/>
    </source>
</evidence>
<evidence type="ECO:0000256" key="6">
    <source>
        <dbReference type="SAM" id="MobiDB-lite"/>
    </source>
</evidence>
<evidence type="ECO:0000256" key="3">
    <source>
        <dbReference type="ARBA" id="ARBA00023125"/>
    </source>
</evidence>
<dbReference type="Proteomes" id="UP000275846">
    <property type="component" value="Unassembled WGS sequence"/>
</dbReference>
<dbReference type="FunFam" id="4.10.280.10:FF:000041">
    <property type="entry name" value="aryl hydrocarbon receptor repressor"/>
    <property type="match status" value="1"/>
</dbReference>
<evidence type="ECO:0000313" key="9">
    <source>
        <dbReference type="Proteomes" id="UP000275846"/>
    </source>
</evidence>
<dbReference type="WBParaSite" id="SSLN_0000849801-mRNA-1">
    <property type="protein sequence ID" value="SSLN_0000849801-mRNA-1"/>
    <property type="gene ID" value="SSLN_0000849801"/>
</dbReference>
<dbReference type="PANTHER" id="PTHR10649">
    <property type="entry name" value="ARYL HYDROCARBON RECEPTOR"/>
    <property type="match status" value="1"/>
</dbReference>
<dbReference type="PANTHER" id="PTHR10649:SF12">
    <property type="entry name" value="SPINELESS, ISOFORM C"/>
    <property type="match status" value="1"/>
</dbReference>
<dbReference type="InterPro" id="IPR039091">
    <property type="entry name" value="AHR/AHRR"/>
</dbReference>
<organism evidence="10">
    <name type="scientific">Schistocephalus solidus</name>
    <name type="common">Tapeworm</name>
    <dbReference type="NCBI Taxonomy" id="70667"/>
    <lineage>
        <taxon>Eukaryota</taxon>
        <taxon>Metazoa</taxon>
        <taxon>Spiralia</taxon>
        <taxon>Lophotrochozoa</taxon>
        <taxon>Platyhelminthes</taxon>
        <taxon>Cestoda</taxon>
        <taxon>Eucestoda</taxon>
        <taxon>Diphyllobothriidea</taxon>
        <taxon>Diphyllobothriidae</taxon>
        <taxon>Schistocephalus</taxon>
    </lineage>
</organism>
<feature type="domain" description="BHLH" evidence="7">
    <location>
        <begin position="16"/>
        <end position="69"/>
    </location>
</feature>
<keyword evidence="5" id="KW-0539">Nucleus</keyword>
<keyword evidence="3" id="KW-0238">DNA-binding</keyword>
<reference evidence="10" key="1">
    <citation type="submission" date="2016-06" db="UniProtKB">
        <authorList>
            <consortium name="WormBaseParasite"/>
        </authorList>
    </citation>
    <scope>IDENTIFICATION</scope>
</reference>
<feature type="region of interest" description="Disordered" evidence="6">
    <location>
        <begin position="801"/>
        <end position="833"/>
    </location>
</feature>
<dbReference type="EMBL" id="UYSU01034512">
    <property type="protein sequence ID" value="VDL94559.1"/>
    <property type="molecule type" value="Genomic_DNA"/>
</dbReference>
<dbReference type="Gene3D" id="3.30.450.20">
    <property type="entry name" value="PAS domain"/>
    <property type="match status" value="1"/>
</dbReference>
<dbReference type="STRING" id="70667.A0A183SVC6"/>
<name>A0A183SVC6_SCHSO</name>
<keyword evidence="9" id="KW-1185">Reference proteome</keyword>
<feature type="region of interest" description="Disordered" evidence="6">
    <location>
        <begin position="1"/>
        <end position="27"/>
    </location>
</feature>
<evidence type="ECO:0000256" key="2">
    <source>
        <dbReference type="ARBA" id="ARBA00023015"/>
    </source>
</evidence>
<feature type="compositionally biased region" description="Low complexity" evidence="6">
    <location>
        <begin position="168"/>
        <end position="194"/>
    </location>
</feature>
<protein>
    <submittedName>
        <fullName evidence="10">BHLH domain-containing protein</fullName>
    </submittedName>
</protein>
<reference evidence="8 9" key="2">
    <citation type="submission" date="2018-11" db="EMBL/GenBank/DDBJ databases">
        <authorList>
            <consortium name="Pathogen Informatics"/>
        </authorList>
    </citation>
    <scope>NUCLEOTIDE SEQUENCE [LARGE SCALE GENOMIC DNA]</scope>
    <source>
        <strain evidence="8 9">NST_G2</strain>
    </source>
</reference>
<dbReference type="SUPFAM" id="SSF47459">
    <property type="entry name" value="HLH, helix-loop-helix DNA-binding domain"/>
    <property type="match status" value="1"/>
</dbReference>
<dbReference type="GO" id="GO:0004879">
    <property type="term" value="F:nuclear receptor activity"/>
    <property type="evidence" value="ECO:0007669"/>
    <property type="project" value="TreeGrafter"/>
</dbReference>
<gene>
    <name evidence="8" type="ORF">SSLN_LOCUS8174</name>
</gene>
<evidence type="ECO:0000313" key="10">
    <source>
        <dbReference type="WBParaSite" id="SSLN_0000849801-mRNA-1"/>
    </source>
</evidence>
<evidence type="ECO:0000256" key="5">
    <source>
        <dbReference type="ARBA" id="ARBA00023242"/>
    </source>
</evidence>
<comment type="subcellular location">
    <subcellularLocation>
        <location evidence="1">Nucleus</location>
    </subcellularLocation>
</comment>
<dbReference type="GO" id="GO:0046983">
    <property type="term" value="F:protein dimerization activity"/>
    <property type="evidence" value="ECO:0007669"/>
    <property type="project" value="InterPro"/>
</dbReference>
<dbReference type="InterPro" id="IPR011598">
    <property type="entry name" value="bHLH_dom"/>
</dbReference>
<dbReference type="PROSITE" id="PS50888">
    <property type="entry name" value="BHLH"/>
    <property type="match status" value="1"/>
</dbReference>
<proteinExistence type="predicted"/>
<feature type="compositionally biased region" description="Polar residues" evidence="6">
    <location>
        <begin position="801"/>
        <end position="827"/>
    </location>
</feature>
<accession>A0A183SVC6</accession>
<feature type="compositionally biased region" description="Low complexity" evidence="6">
    <location>
        <begin position="412"/>
        <end position="425"/>
    </location>
</feature>
<evidence type="ECO:0000256" key="4">
    <source>
        <dbReference type="ARBA" id="ARBA00023163"/>
    </source>
</evidence>
<dbReference type="GO" id="GO:0006805">
    <property type="term" value="P:xenobiotic metabolic process"/>
    <property type="evidence" value="ECO:0007669"/>
    <property type="project" value="InterPro"/>
</dbReference>
<dbReference type="GO" id="GO:0034751">
    <property type="term" value="C:aryl hydrocarbon receptor complex"/>
    <property type="evidence" value="ECO:0007669"/>
    <property type="project" value="TreeGrafter"/>
</dbReference>
<dbReference type="CDD" id="cd19696">
    <property type="entry name" value="bHLH-PAS_AhR_like"/>
    <property type="match status" value="1"/>
</dbReference>
<feature type="region of interest" description="Disordered" evidence="6">
    <location>
        <begin position="395"/>
        <end position="471"/>
    </location>
</feature>
<dbReference type="AlphaFoldDB" id="A0A183SVC6"/>
<dbReference type="OrthoDB" id="7788762at2759"/>
<dbReference type="Pfam" id="PF00010">
    <property type="entry name" value="HLH"/>
    <property type="match status" value="1"/>
</dbReference>
<evidence type="ECO:0000256" key="1">
    <source>
        <dbReference type="ARBA" id="ARBA00004123"/>
    </source>
</evidence>
<keyword evidence="2" id="KW-0805">Transcription regulation</keyword>
<dbReference type="InterPro" id="IPR036638">
    <property type="entry name" value="HLH_DNA-bd_sf"/>
</dbReference>
<feature type="region of interest" description="Disordered" evidence="6">
    <location>
        <begin position="167"/>
        <end position="200"/>
    </location>
</feature>
<dbReference type="GO" id="GO:0005634">
    <property type="term" value="C:nucleus"/>
    <property type="evidence" value="ECO:0007669"/>
    <property type="project" value="UniProtKB-SubCell"/>
</dbReference>
<evidence type="ECO:0000313" key="8">
    <source>
        <dbReference type="EMBL" id="VDL94559.1"/>
    </source>
</evidence>
<sequence>MADTTHEGIGYKLEGNMSSAKSNPSKRHRERLNAELEHLASLLPFEQTVIAKLDKLSILRLAVSYLRMKGFFQALGHDHLIVEHRLVSHLYHCPIDITEVEGEASLHSDILHQSVMELIHSEDREEFQRQLSWQAMLPGEHRNLTLQETLEISGRLQLLHGLSRTYPNSNNKSNSALNSGAAHCPNRGSSAQAGGSHGSGDPVMLLQGGYGASSMGLFGVCSPLGSLPSLDGSQREASFKTKHTLDLTITSMDSRAQTLFYFSGKENSKVKVYDLIHPDDLQDSEGNELYYRRNSEYKLPFPLLEPETLLSEDDVSDFCTGSTVESTNTATAASAAASTQQNSSDNSKASTYKEIKSLYLDEIQPTTTNSAHGVTGASRRKLWEEFPISSITALQKEASEKTSRLTTPKIDTPGSTTTNTRNGGNNHRRFRNQLKNYLQTTRRRKPQLKSATSKKTARPVPPYGVRGAKQAGDADNNNSWYAYRNLLTRNPTLGFFGVPRNSTRNPPTVQTTDARLSEYSLFHQTYASSCGYPNQLVRGYEAGQASPRVWDLEAQGGLRRKREADFDLSAGVMSAMTGDQQALGYPTVHSHYNPLIHGMNGDYSSAYEAYSAAVAAAAVVAAASGQNQQEYGCNGSVTQSPDSETLQVERLYDGAARVIHSPNTTTTYSGSGMEPAKETLLGQGYPLQQANIAPLPSKAELGVGAFSDYHSMLTHHGQKPEGLEYRKLDAERELVSKLGISGGGSQCQSLRLSSSASSASATSSASVTAAVPDQTLDAENDALRLFKVNGRSAQPWFSHLGSFSTNSGPGESEQGLYSNFSASSSDNTTRDAS</sequence>
<dbReference type="SMART" id="SM00353">
    <property type="entry name" value="HLH"/>
    <property type="match status" value="1"/>
</dbReference>